<proteinExistence type="predicted"/>
<dbReference type="EMBL" id="JAGTXO010000005">
    <property type="protein sequence ID" value="KAG8467683.1"/>
    <property type="molecule type" value="Genomic_DNA"/>
</dbReference>
<feature type="region of interest" description="Disordered" evidence="4">
    <location>
        <begin position="35"/>
        <end position="72"/>
    </location>
</feature>
<feature type="region of interest" description="Disordered" evidence="4">
    <location>
        <begin position="1"/>
        <end position="21"/>
    </location>
</feature>
<evidence type="ECO:0000256" key="4">
    <source>
        <dbReference type="SAM" id="MobiDB-lite"/>
    </source>
</evidence>
<evidence type="ECO:0000256" key="3">
    <source>
        <dbReference type="PROSITE-ProRule" id="PRU00221"/>
    </source>
</evidence>
<dbReference type="InterPro" id="IPR051179">
    <property type="entry name" value="WD_repeat_multifunction"/>
</dbReference>
<dbReference type="InterPro" id="IPR015943">
    <property type="entry name" value="WD40/YVTN_repeat-like_dom_sf"/>
</dbReference>
<keyword evidence="2" id="KW-0677">Repeat</keyword>
<evidence type="ECO:0008006" key="7">
    <source>
        <dbReference type="Google" id="ProtNLM"/>
    </source>
</evidence>
<gene>
    <name evidence="5" type="ORF">KFE25_006735</name>
</gene>
<dbReference type="InterPro" id="IPR020472">
    <property type="entry name" value="WD40_PAC1"/>
</dbReference>
<dbReference type="CDD" id="cd00200">
    <property type="entry name" value="WD40"/>
    <property type="match status" value="1"/>
</dbReference>
<feature type="repeat" description="WD" evidence="3">
    <location>
        <begin position="212"/>
        <end position="253"/>
    </location>
</feature>
<dbReference type="Proteomes" id="UP000751190">
    <property type="component" value="Unassembled WGS sequence"/>
</dbReference>
<dbReference type="PRINTS" id="PR00320">
    <property type="entry name" value="GPROTEINBRPT"/>
</dbReference>
<dbReference type="OMA" id="GPDEVMW"/>
<dbReference type="SUPFAM" id="SSF50998">
    <property type="entry name" value="Quinoprotein alcohol dehydrogenase-like"/>
    <property type="match status" value="1"/>
</dbReference>
<feature type="repeat" description="WD" evidence="3">
    <location>
        <begin position="128"/>
        <end position="160"/>
    </location>
</feature>
<evidence type="ECO:0000256" key="2">
    <source>
        <dbReference type="ARBA" id="ARBA00022737"/>
    </source>
</evidence>
<dbReference type="Gene3D" id="2.130.10.10">
    <property type="entry name" value="YVTN repeat-like/Quinoprotein amine dehydrogenase"/>
    <property type="match status" value="1"/>
</dbReference>
<evidence type="ECO:0000313" key="5">
    <source>
        <dbReference type="EMBL" id="KAG8467683.1"/>
    </source>
</evidence>
<dbReference type="AlphaFoldDB" id="A0A8J5XMF9"/>
<dbReference type="InterPro" id="IPR019775">
    <property type="entry name" value="WD40_repeat_CS"/>
</dbReference>
<name>A0A8J5XMF9_DIALT</name>
<feature type="compositionally biased region" description="Acidic residues" evidence="4">
    <location>
        <begin position="45"/>
        <end position="57"/>
    </location>
</feature>
<keyword evidence="6" id="KW-1185">Reference proteome</keyword>
<reference evidence="5" key="1">
    <citation type="submission" date="2021-05" db="EMBL/GenBank/DDBJ databases">
        <title>The genome of the haptophyte Pavlova lutheri (Diacronema luteri, Pavlovales) - a model for lipid biosynthesis in eukaryotic algae.</title>
        <authorList>
            <person name="Hulatt C.J."/>
            <person name="Posewitz M.C."/>
        </authorList>
    </citation>
    <scope>NUCLEOTIDE SEQUENCE</scope>
    <source>
        <strain evidence="5">NIVA-4/92</strain>
    </source>
</reference>
<protein>
    <recommendedName>
        <fullName evidence="7">Angio-associated migratory cell protein</fullName>
    </recommendedName>
</protein>
<dbReference type="PROSITE" id="PS00678">
    <property type="entry name" value="WD_REPEATS_1"/>
    <property type="match status" value="2"/>
</dbReference>
<dbReference type="PROSITE" id="PS50294">
    <property type="entry name" value="WD_REPEATS_REGION"/>
    <property type="match status" value="4"/>
</dbReference>
<feature type="compositionally biased region" description="Low complexity" evidence="4">
    <location>
        <begin position="59"/>
        <end position="72"/>
    </location>
</feature>
<evidence type="ECO:0000256" key="1">
    <source>
        <dbReference type="ARBA" id="ARBA00022574"/>
    </source>
</evidence>
<sequence length="448" mass="45692">MEPEELEDPAAADVDIDEEHGDEMAELIDAEIIETLDGNDMPAPSDDDDDDDADGDCDGAGSAADAGAPAAAPVVDESAVQLREHTGAVYALAISPTVPTLVASGGGDDRAFLWDVTAGSAGAVRRELVGHRDTVNALEFSHDGVYLATAGLDGVVAVWSAADGLLACTLEGPSEAVNWLAWHSRGHVLLAGSEDTTCWMWKVPEGECMQIFAAHAASVTCGAFSGDGRAIVTGSDDATVRVWHPRTGQVAHCVTVGTPVAIDGADGAVSCLACHPVNAVAIFGLADGRVQLLHLDKGTVLAQWYEHASCVEAVGFCPLASVPGAPAALGALAASAALDGSLCVWDTNTLSLRQKLAHPDGVSAMRWHPAAPLLATAGLDGIARVWDARSGLLLRAFSGHTQGLLDVLFAPLGGDAGALVTASDDGMARVFQFDVSAAVAAAVGASAP</sequence>
<dbReference type="PANTHER" id="PTHR19857:SF8">
    <property type="entry name" value="ANGIO-ASSOCIATED MIGRATORY CELL PROTEIN"/>
    <property type="match status" value="1"/>
</dbReference>
<feature type="repeat" description="WD" evidence="3">
    <location>
        <begin position="355"/>
        <end position="396"/>
    </location>
</feature>
<dbReference type="PROSITE" id="PS50082">
    <property type="entry name" value="WD_REPEATS_2"/>
    <property type="match status" value="5"/>
</dbReference>
<dbReference type="PANTHER" id="PTHR19857">
    <property type="entry name" value="MITOCHONDRIAL DIVISION PROTEIN 1-RELATED"/>
    <property type="match status" value="1"/>
</dbReference>
<comment type="caution">
    <text evidence="5">The sequence shown here is derived from an EMBL/GenBank/DDBJ whole genome shotgun (WGS) entry which is preliminary data.</text>
</comment>
<dbReference type="OrthoDB" id="10261640at2759"/>
<organism evidence="5 6">
    <name type="scientific">Diacronema lutheri</name>
    <name type="common">Unicellular marine alga</name>
    <name type="synonym">Monochrysis lutheri</name>
    <dbReference type="NCBI Taxonomy" id="2081491"/>
    <lineage>
        <taxon>Eukaryota</taxon>
        <taxon>Haptista</taxon>
        <taxon>Haptophyta</taxon>
        <taxon>Pavlovophyceae</taxon>
        <taxon>Pavlovales</taxon>
        <taxon>Pavlovaceae</taxon>
        <taxon>Diacronema</taxon>
    </lineage>
</organism>
<dbReference type="InterPro" id="IPR001680">
    <property type="entry name" value="WD40_rpt"/>
</dbReference>
<keyword evidence="1 3" id="KW-0853">WD repeat</keyword>
<dbReference type="InterPro" id="IPR011047">
    <property type="entry name" value="Quinoprotein_ADH-like_sf"/>
</dbReference>
<accession>A0A8J5XMF9</accession>
<dbReference type="SMART" id="SM00320">
    <property type="entry name" value="WD40"/>
    <property type="match status" value="8"/>
</dbReference>
<evidence type="ECO:0000313" key="6">
    <source>
        <dbReference type="Proteomes" id="UP000751190"/>
    </source>
</evidence>
<feature type="repeat" description="WD" evidence="3">
    <location>
        <begin position="82"/>
        <end position="124"/>
    </location>
</feature>
<feature type="repeat" description="WD" evidence="3">
    <location>
        <begin position="170"/>
        <end position="211"/>
    </location>
</feature>
<dbReference type="Pfam" id="PF00400">
    <property type="entry name" value="WD40"/>
    <property type="match status" value="6"/>
</dbReference>